<dbReference type="Pfam" id="PF03705">
    <property type="entry name" value="CheR_N"/>
    <property type="match status" value="1"/>
</dbReference>
<dbReference type="InterPro" id="IPR036804">
    <property type="entry name" value="CheR_N_sf"/>
</dbReference>
<dbReference type="Gene3D" id="1.10.155.10">
    <property type="entry name" value="Chemotaxis receptor methyltransferase CheR, N-terminal domain"/>
    <property type="match status" value="1"/>
</dbReference>
<gene>
    <name evidence="7" type="ORF">FL622_08145</name>
</gene>
<protein>
    <recommendedName>
        <fullName evidence="2">protein-glutamate O-methyltransferase</fullName>
        <ecNumber evidence="2">2.1.1.80</ecNumber>
    </recommendedName>
</protein>
<dbReference type="InterPro" id="IPR022641">
    <property type="entry name" value="CheR_N"/>
</dbReference>
<dbReference type="Pfam" id="PF01739">
    <property type="entry name" value="CheR"/>
    <property type="match status" value="1"/>
</dbReference>
<accession>A0A550JEW2</accession>
<dbReference type="AlphaFoldDB" id="A0A550JEW2"/>
<evidence type="ECO:0000256" key="5">
    <source>
        <dbReference type="ARBA" id="ARBA00022691"/>
    </source>
</evidence>
<reference evidence="7 8" key="1">
    <citation type="submission" date="2019-07" db="EMBL/GenBank/DDBJ databases">
        <title>Insights of Desulfuromonas acetexigens electromicrobiology.</title>
        <authorList>
            <person name="Katuri K."/>
            <person name="Sapireddy V."/>
            <person name="Shaw D.R."/>
            <person name="Saikaly P."/>
        </authorList>
    </citation>
    <scope>NUCLEOTIDE SEQUENCE [LARGE SCALE GENOMIC DNA]</scope>
    <source>
        <strain evidence="7 8">2873</strain>
    </source>
</reference>
<name>A0A550JEW2_9BACT</name>
<evidence type="ECO:0000259" key="6">
    <source>
        <dbReference type="PROSITE" id="PS50123"/>
    </source>
</evidence>
<keyword evidence="4 7" id="KW-0808">Transferase</keyword>
<evidence type="ECO:0000256" key="1">
    <source>
        <dbReference type="ARBA" id="ARBA00001541"/>
    </source>
</evidence>
<organism evidence="7 8">
    <name type="scientific">Trichloromonas acetexigens</name>
    <dbReference type="NCBI Taxonomy" id="38815"/>
    <lineage>
        <taxon>Bacteria</taxon>
        <taxon>Pseudomonadati</taxon>
        <taxon>Thermodesulfobacteriota</taxon>
        <taxon>Desulfuromonadia</taxon>
        <taxon>Desulfuromonadales</taxon>
        <taxon>Trichloromonadaceae</taxon>
        <taxon>Trichloromonas</taxon>
    </lineage>
</organism>
<dbReference type="PROSITE" id="PS50123">
    <property type="entry name" value="CHER"/>
    <property type="match status" value="1"/>
</dbReference>
<dbReference type="InterPro" id="IPR029063">
    <property type="entry name" value="SAM-dependent_MTases_sf"/>
</dbReference>
<evidence type="ECO:0000256" key="3">
    <source>
        <dbReference type="ARBA" id="ARBA00022603"/>
    </source>
</evidence>
<dbReference type="CDD" id="cd02440">
    <property type="entry name" value="AdoMet_MTases"/>
    <property type="match status" value="1"/>
</dbReference>
<proteinExistence type="predicted"/>
<dbReference type="PRINTS" id="PR00996">
    <property type="entry name" value="CHERMTFRASE"/>
</dbReference>
<keyword evidence="8" id="KW-1185">Reference proteome</keyword>
<feature type="domain" description="CheR-type methyltransferase" evidence="6">
    <location>
        <begin position="17"/>
        <end position="281"/>
    </location>
</feature>
<dbReference type="InterPro" id="IPR022642">
    <property type="entry name" value="CheR_C"/>
</dbReference>
<dbReference type="Proteomes" id="UP000317155">
    <property type="component" value="Unassembled WGS sequence"/>
</dbReference>
<dbReference type="RefSeq" id="WP_092057594.1">
    <property type="nucleotide sequence ID" value="NZ_FOJJ01000037.1"/>
</dbReference>
<dbReference type="SUPFAM" id="SSF53335">
    <property type="entry name" value="S-adenosyl-L-methionine-dependent methyltransferases"/>
    <property type="match status" value="1"/>
</dbReference>
<sequence length="294" mass="33650">MSIARKDSGGDDPEFPETTFAEVRALLLERAGFDLGHYKDGCARRRVARRARTCRCDGAAYVRRLRDDPAEAEALLAALTIHVSQFFRNPSTFDHLRRQVLPALIERARRTRRGELRLWCAGCAGGEEPYSLALLARELAPPELALSLLATDLSPVILERAREGLYEPARLAQVPEELRERYFRAEGQGFRLDREIRRMVRFRRQDLLAPGEYPRADLILCRNVLIYFSRPEQERIVDRFAQALPPGGFLVIGRAENLFGAARERFHGEVPRERIYRRLEDHSASLPQGVERCV</sequence>
<dbReference type="EC" id="2.1.1.80" evidence="2"/>
<dbReference type="SMART" id="SM00138">
    <property type="entry name" value="MeTrc"/>
    <property type="match status" value="1"/>
</dbReference>
<keyword evidence="5" id="KW-0949">S-adenosyl-L-methionine</keyword>
<keyword evidence="3 7" id="KW-0489">Methyltransferase</keyword>
<evidence type="ECO:0000256" key="2">
    <source>
        <dbReference type="ARBA" id="ARBA00012534"/>
    </source>
</evidence>
<dbReference type="OrthoDB" id="9786165at2"/>
<dbReference type="SUPFAM" id="SSF47757">
    <property type="entry name" value="Chemotaxis receptor methyltransferase CheR, N-terminal domain"/>
    <property type="match status" value="1"/>
</dbReference>
<comment type="caution">
    <text evidence="7">The sequence shown here is derived from an EMBL/GenBank/DDBJ whole genome shotgun (WGS) entry which is preliminary data.</text>
</comment>
<dbReference type="GO" id="GO:0008983">
    <property type="term" value="F:protein-glutamate O-methyltransferase activity"/>
    <property type="evidence" value="ECO:0007669"/>
    <property type="project" value="UniProtKB-EC"/>
</dbReference>
<dbReference type="PANTHER" id="PTHR24422:SF19">
    <property type="entry name" value="CHEMOTAXIS PROTEIN METHYLTRANSFERASE"/>
    <property type="match status" value="1"/>
</dbReference>
<comment type="catalytic activity">
    <reaction evidence="1">
        <text>L-glutamyl-[protein] + S-adenosyl-L-methionine = [protein]-L-glutamate 5-O-methyl ester + S-adenosyl-L-homocysteine</text>
        <dbReference type="Rhea" id="RHEA:24452"/>
        <dbReference type="Rhea" id="RHEA-COMP:10208"/>
        <dbReference type="Rhea" id="RHEA-COMP:10311"/>
        <dbReference type="ChEBI" id="CHEBI:29973"/>
        <dbReference type="ChEBI" id="CHEBI:57856"/>
        <dbReference type="ChEBI" id="CHEBI:59789"/>
        <dbReference type="ChEBI" id="CHEBI:82795"/>
        <dbReference type="EC" id="2.1.1.80"/>
    </reaction>
</comment>
<evidence type="ECO:0000313" key="7">
    <source>
        <dbReference type="EMBL" id="TRO81767.1"/>
    </source>
</evidence>
<evidence type="ECO:0000256" key="4">
    <source>
        <dbReference type="ARBA" id="ARBA00022679"/>
    </source>
</evidence>
<dbReference type="Gene3D" id="3.40.50.150">
    <property type="entry name" value="Vaccinia Virus protein VP39"/>
    <property type="match status" value="1"/>
</dbReference>
<dbReference type="InterPro" id="IPR000780">
    <property type="entry name" value="CheR_MeTrfase"/>
</dbReference>
<dbReference type="InterPro" id="IPR050903">
    <property type="entry name" value="Bact_Chemotaxis_MeTrfase"/>
</dbReference>
<evidence type="ECO:0000313" key="8">
    <source>
        <dbReference type="Proteomes" id="UP000317155"/>
    </source>
</evidence>
<dbReference type="PANTHER" id="PTHR24422">
    <property type="entry name" value="CHEMOTAXIS PROTEIN METHYLTRANSFERASE"/>
    <property type="match status" value="1"/>
</dbReference>
<dbReference type="GO" id="GO:0032259">
    <property type="term" value="P:methylation"/>
    <property type="evidence" value="ECO:0007669"/>
    <property type="project" value="UniProtKB-KW"/>
</dbReference>
<dbReference type="EMBL" id="VJVV01000005">
    <property type="protein sequence ID" value="TRO81767.1"/>
    <property type="molecule type" value="Genomic_DNA"/>
</dbReference>